<dbReference type="PANTHER" id="PTHR33116:SF77">
    <property type="entry name" value="RNA-DIRECTED DNA POLYMERASE"/>
    <property type="match status" value="1"/>
</dbReference>
<dbReference type="Pfam" id="PF13966">
    <property type="entry name" value="zf-RVT"/>
    <property type="match status" value="1"/>
</dbReference>
<dbReference type="SUPFAM" id="SSF56219">
    <property type="entry name" value="DNase I-like"/>
    <property type="match status" value="1"/>
</dbReference>
<evidence type="ECO:0000313" key="2">
    <source>
        <dbReference type="EMBL" id="GJS65283.1"/>
    </source>
</evidence>
<dbReference type="InterPro" id="IPR000477">
    <property type="entry name" value="RT_dom"/>
</dbReference>
<accession>A0ABQ4XK19</accession>
<reference evidence="2" key="1">
    <citation type="journal article" date="2022" name="Int. J. Mol. Sci.">
        <title>Draft Genome of Tanacetum Coccineum: Genomic Comparison of Closely Related Tanacetum-Family Plants.</title>
        <authorList>
            <person name="Yamashiro T."/>
            <person name="Shiraishi A."/>
            <person name="Nakayama K."/>
            <person name="Satake H."/>
        </authorList>
    </citation>
    <scope>NUCLEOTIDE SEQUENCE</scope>
</reference>
<dbReference type="CDD" id="cd01650">
    <property type="entry name" value="RT_nLTR_like"/>
    <property type="match status" value="1"/>
</dbReference>
<dbReference type="PROSITE" id="PS50878">
    <property type="entry name" value="RT_POL"/>
    <property type="match status" value="1"/>
</dbReference>
<evidence type="ECO:0000313" key="3">
    <source>
        <dbReference type="Proteomes" id="UP001151760"/>
    </source>
</evidence>
<comment type="caution">
    <text evidence="2">The sequence shown here is derived from an EMBL/GenBank/DDBJ whole genome shotgun (WGS) entry which is preliminary data.</text>
</comment>
<gene>
    <name evidence="2" type="ORF">Tco_0679847</name>
</gene>
<reference evidence="2" key="2">
    <citation type="submission" date="2022-01" db="EMBL/GenBank/DDBJ databases">
        <authorList>
            <person name="Yamashiro T."/>
            <person name="Shiraishi A."/>
            <person name="Satake H."/>
            <person name="Nakayama K."/>
        </authorList>
    </citation>
    <scope>NUCLEOTIDE SEQUENCE</scope>
</reference>
<dbReference type="InterPro" id="IPR036691">
    <property type="entry name" value="Endo/exonu/phosph_ase_sf"/>
</dbReference>
<dbReference type="SUPFAM" id="SSF56672">
    <property type="entry name" value="DNA/RNA polymerases"/>
    <property type="match status" value="1"/>
</dbReference>
<protein>
    <submittedName>
        <fullName evidence="2">RNA-directed DNA polymerase, eukaryota, reverse transcriptase zinc-binding domain protein</fullName>
    </submittedName>
</protein>
<name>A0ABQ4XK19_9ASTR</name>
<proteinExistence type="predicted"/>
<dbReference type="InterPro" id="IPR026960">
    <property type="entry name" value="RVT-Znf"/>
</dbReference>
<dbReference type="GO" id="GO:0003964">
    <property type="term" value="F:RNA-directed DNA polymerase activity"/>
    <property type="evidence" value="ECO:0007669"/>
    <property type="project" value="UniProtKB-KW"/>
</dbReference>
<dbReference type="EMBL" id="BQNB010009566">
    <property type="protein sequence ID" value="GJS65283.1"/>
    <property type="molecule type" value="Genomic_DNA"/>
</dbReference>
<keyword evidence="2" id="KW-0695">RNA-directed DNA polymerase</keyword>
<dbReference type="Gene3D" id="3.60.10.10">
    <property type="entry name" value="Endonuclease/exonuclease/phosphatase"/>
    <property type="match status" value="1"/>
</dbReference>
<sequence>MWIVVYAPQNLACKIALWSSMANIIANWNGILVAMGDFNEVRTASERFGSIFNERHAEIFNSFISNSILLFSVGVSPSYSFNFTWTDKWGSKMSKLDRFLVSDSFLDIFPNATGVVLEKGRPDHRPIFLKESVVDYGPTPFWFFHSWLELDGFHNLVIDTWNNDGIRDFLEQQCTREEIKKDVSDCGGDRAPGLDDFTSNFLTSFWNLLEADVVRFVNEFFQSGTFPKGCNSSFILLILRLSTVIGSCVSSEQTTFIKGRNILDGPLILNEIIAWYHKRKKELMVFKVDFEKAFDSVRWDFLDLVMDKLVFGLKWRSWIQGCLNKGRSSVLVNGSPTSEFEVFKGLRQGDPLSPFLFILVMEALHAITRKSVELGLSKGATVGQGNLSVSHLMYADDVIFLGDWSQSNVQNLLCMLRCFYLVSRLKINVHKSNITGVFVANEVATDMAKSVGCGVANFPLKYLGVPVGCNMSRCVYWNPIIHKFSSNLAQWKARLLSVGGRLSLIKSVLGNLPTYYMSLYMMPMTIQKKLEMMWNNFFIGGDEGLLFKWIWRFRCQSNDLWEKVIKSLYEINGGINDDRALSHSTWGAILSSVKRLKQNDQKDTWEWSLNTSIGFTVASVRTLIDANTLVVDSNATRWIRCVPIKVNIFLWRLVVNKLPTRVNLERKGIDVDSTLCPICGEDVETVNHIFFSCEMAKDLWALLARWWSLDIPICSNFLDWSSWLDSLHLSSKVKLFLKGVGGTLLWAIWNFRNRLVFSVPPPKKAVLWDYIVSQFFLWISSRNHRIKFSWVNWSQHPLVSIASM</sequence>
<evidence type="ECO:0000259" key="1">
    <source>
        <dbReference type="PROSITE" id="PS50878"/>
    </source>
</evidence>
<dbReference type="InterPro" id="IPR043502">
    <property type="entry name" value="DNA/RNA_pol_sf"/>
</dbReference>
<dbReference type="Proteomes" id="UP001151760">
    <property type="component" value="Unassembled WGS sequence"/>
</dbReference>
<keyword evidence="2" id="KW-0808">Transferase</keyword>
<keyword evidence="3" id="KW-1185">Reference proteome</keyword>
<organism evidence="2 3">
    <name type="scientific">Tanacetum coccineum</name>
    <dbReference type="NCBI Taxonomy" id="301880"/>
    <lineage>
        <taxon>Eukaryota</taxon>
        <taxon>Viridiplantae</taxon>
        <taxon>Streptophyta</taxon>
        <taxon>Embryophyta</taxon>
        <taxon>Tracheophyta</taxon>
        <taxon>Spermatophyta</taxon>
        <taxon>Magnoliopsida</taxon>
        <taxon>eudicotyledons</taxon>
        <taxon>Gunneridae</taxon>
        <taxon>Pentapetalae</taxon>
        <taxon>asterids</taxon>
        <taxon>campanulids</taxon>
        <taxon>Asterales</taxon>
        <taxon>Asteraceae</taxon>
        <taxon>Asteroideae</taxon>
        <taxon>Anthemideae</taxon>
        <taxon>Anthemidinae</taxon>
        <taxon>Tanacetum</taxon>
    </lineage>
</organism>
<dbReference type="Pfam" id="PF00078">
    <property type="entry name" value="RVT_1"/>
    <property type="match status" value="1"/>
</dbReference>
<keyword evidence="2" id="KW-0548">Nucleotidyltransferase</keyword>
<feature type="domain" description="Reverse transcriptase" evidence="1">
    <location>
        <begin position="219"/>
        <end position="467"/>
    </location>
</feature>
<dbReference type="PANTHER" id="PTHR33116">
    <property type="entry name" value="REVERSE TRANSCRIPTASE ZINC-BINDING DOMAIN-CONTAINING PROTEIN-RELATED-RELATED"/>
    <property type="match status" value="1"/>
</dbReference>